<dbReference type="InterPro" id="IPR002549">
    <property type="entry name" value="AI-2E-like"/>
</dbReference>
<evidence type="ECO:0000313" key="11">
    <source>
        <dbReference type="Proteomes" id="UP000245680"/>
    </source>
</evidence>
<gene>
    <name evidence="10" type="ORF">DKT77_05095</name>
</gene>
<dbReference type="GO" id="GO:0005886">
    <property type="term" value="C:plasma membrane"/>
    <property type="evidence" value="ECO:0007669"/>
    <property type="project" value="UniProtKB-SubCell"/>
</dbReference>
<proteinExistence type="inferred from homology"/>
<keyword evidence="6 9" id="KW-1133">Transmembrane helix</keyword>
<protein>
    <submittedName>
        <fullName evidence="10">AI-2E family transporter</fullName>
    </submittedName>
</protein>
<keyword evidence="7 9" id="KW-0472">Membrane</keyword>
<evidence type="ECO:0000256" key="9">
    <source>
        <dbReference type="SAM" id="Phobius"/>
    </source>
</evidence>
<reference evidence="10 11" key="1">
    <citation type="submission" date="2018-05" db="EMBL/GenBank/DDBJ databases">
        <title>Rhodobacteraceae gen. nov., sp. nov. isolated from sea water.</title>
        <authorList>
            <person name="Ren Y."/>
        </authorList>
    </citation>
    <scope>NUCLEOTIDE SEQUENCE [LARGE SCALE GENOMIC DNA]</scope>
    <source>
        <strain evidence="10 11">TG-679</strain>
    </source>
</reference>
<feature type="compositionally biased region" description="Basic and acidic residues" evidence="8">
    <location>
        <begin position="372"/>
        <end position="382"/>
    </location>
</feature>
<evidence type="ECO:0000256" key="5">
    <source>
        <dbReference type="ARBA" id="ARBA00022692"/>
    </source>
</evidence>
<evidence type="ECO:0000256" key="3">
    <source>
        <dbReference type="ARBA" id="ARBA00022448"/>
    </source>
</evidence>
<keyword evidence="4" id="KW-1003">Cell membrane</keyword>
<comment type="subcellular location">
    <subcellularLocation>
        <location evidence="1">Cell membrane</location>
        <topology evidence="1">Multi-pass membrane protein</topology>
    </subcellularLocation>
</comment>
<dbReference type="Pfam" id="PF01594">
    <property type="entry name" value="AI-2E_transport"/>
    <property type="match status" value="1"/>
</dbReference>
<keyword evidence="3" id="KW-0813">Transport</keyword>
<feature type="transmembrane region" description="Helical" evidence="9">
    <location>
        <begin position="145"/>
        <end position="167"/>
    </location>
</feature>
<accession>A0A2V2LKN1</accession>
<feature type="transmembrane region" description="Helical" evidence="9">
    <location>
        <begin position="241"/>
        <end position="260"/>
    </location>
</feature>
<feature type="transmembrane region" description="Helical" evidence="9">
    <location>
        <begin position="307"/>
        <end position="337"/>
    </location>
</feature>
<dbReference type="GO" id="GO:0055085">
    <property type="term" value="P:transmembrane transport"/>
    <property type="evidence" value="ECO:0007669"/>
    <property type="project" value="TreeGrafter"/>
</dbReference>
<organism evidence="10 11">
    <name type="scientific">Meridianimarinicoccus roseus</name>
    <dbReference type="NCBI Taxonomy" id="2072018"/>
    <lineage>
        <taxon>Bacteria</taxon>
        <taxon>Pseudomonadati</taxon>
        <taxon>Pseudomonadota</taxon>
        <taxon>Alphaproteobacteria</taxon>
        <taxon>Rhodobacterales</taxon>
        <taxon>Paracoccaceae</taxon>
        <taxon>Meridianimarinicoccus</taxon>
    </lineage>
</organism>
<comment type="similarity">
    <text evidence="2">Belongs to the autoinducer-2 exporter (AI-2E) (TC 2.A.86) family.</text>
</comment>
<dbReference type="RefSeq" id="WP_109810684.1">
    <property type="nucleotide sequence ID" value="NZ_QGKU01000021.1"/>
</dbReference>
<evidence type="ECO:0000256" key="4">
    <source>
        <dbReference type="ARBA" id="ARBA00022475"/>
    </source>
</evidence>
<evidence type="ECO:0000256" key="7">
    <source>
        <dbReference type="ARBA" id="ARBA00023136"/>
    </source>
</evidence>
<evidence type="ECO:0000313" key="10">
    <source>
        <dbReference type="EMBL" id="PWR03756.1"/>
    </source>
</evidence>
<name>A0A2V2LKN1_9RHOB</name>
<dbReference type="Proteomes" id="UP000245680">
    <property type="component" value="Unassembled WGS sequence"/>
</dbReference>
<keyword evidence="11" id="KW-1185">Reference proteome</keyword>
<evidence type="ECO:0000256" key="8">
    <source>
        <dbReference type="SAM" id="MobiDB-lite"/>
    </source>
</evidence>
<dbReference type="PANTHER" id="PTHR21716:SF53">
    <property type="entry name" value="PERMEASE PERM-RELATED"/>
    <property type="match status" value="1"/>
</dbReference>
<dbReference type="AlphaFoldDB" id="A0A2V2LKN1"/>
<keyword evidence="5 9" id="KW-0812">Transmembrane</keyword>
<feature type="region of interest" description="Disordered" evidence="8">
    <location>
        <begin position="362"/>
        <end position="382"/>
    </location>
</feature>
<sequence length="382" mass="40736">MALPAQQQVKYWGIAAALLLVVLWLLGNVLLPFILGGAIAYLLDPLADRLERLGLSRVMATVVITVLILFVALLALLLVVPTLIRQAIDLAETAPELARNLLAFFEARFPRAMEHSATLSETIPGLGDTIRERGVALLNGVLTSAMSIVNIVVLIFIVPVVSFYMLIDWDRMVASVDELVPLDHAPVVRRLASEIDRTLASFIRGQGMVCLIQGTFYSVALMLAGLNFGLVVGAVAGLISFIPYVGALVGGALAIGLAVFQFWNDPLMIALIAGIFMFGQLVEGNILTPKLVGGSVGLHPVWLLLALSIFGALFGFVGMLVAVPVSAMIGVIVRFFVAEYRTGRLYLGLKALERDAALQGDGAAAPDSAAKAAHDQRDAPET</sequence>
<feature type="transmembrane region" description="Helical" evidence="9">
    <location>
        <begin position="55"/>
        <end position="80"/>
    </location>
</feature>
<feature type="transmembrane region" description="Helical" evidence="9">
    <location>
        <begin position="267"/>
        <end position="287"/>
    </location>
</feature>
<evidence type="ECO:0000256" key="1">
    <source>
        <dbReference type="ARBA" id="ARBA00004651"/>
    </source>
</evidence>
<dbReference type="PANTHER" id="PTHR21716">
    <property type="entry name" value="TRANSMEMBRANE PROTEIN"/>
    <property type="match status" value="1"/>
</dbReference>
<evidence type="ECO:0000256" key="6">
    <source>
        <dbReference type="ARBA" id="ARBA00022989"/>
    </source>
</evidence>
<feature type="transmembrane region" description="Helical" evidence="9">
    <location>
        <begin position="12"/>
        <end position="43"/>
    </location>
</feature>
<dbReference type="OrthoDB" id="5792512at2"/>
<dbReference type="EMBL" id="QGKU01000021">
    <property type="protein sequence ID" value="PWR03756.1"/>
    <property type="molecule type" value="Genomic_DNA"/>
</dbReference>
<comment type="caution">
    <text evidence="10">The sequence shown here is derived from an EMBL/GenBank/DDBJ whole genome shotgun (WGS) entry which is preliminary data.</text>
</comment>
<feature type="transmembrane region" description="Helical" evidence="9">
    <location>
        <begin position="214"/>
        <end position="235"/>
    </location>
</feature>
<evidence type="ECO:0000256" key="2">
    <source>
        <dbReference type="ARBA" id="ARBA00009773"/>
    </source>
</evidence>